<dbReference type="STRING" id="1423743.FD41_GL002816"/>
<dbReference type="GO" id="GO:0033969">
    <property type="term" value="F:gamma-glutamyl-gamma-aminobutyrate hydrolase activity"/>
    <property type="evidence" value="ECO:0007669"/>
    <property type="project" value="TreeGrafter"/>
</dbReference>
<dbReference type="PANTHER" id="PTHR43235:SF1">
    <property type="entry name" value="GLUTAMINE AMIDOTRANSFERASE PB2B2.05-RELATED"/>
    <property type="match status" value="1"/>
</dbReference>
<dbReference type="AlphaFoldDB" id="X0QH10"/>
<evidence type="ECO:0000313" key="1">
    <source>
        <dbReference type="EMBL" id="GAF37910.1"/>
    </source>
</evidence>
<dbReference type="Proteomes" id="UP000019488">
    <property type="component" value="Unassembled WGS sequence"/>
</dbReference>
<evidence type="ECO:0000313" key="2">
    <source>
        <dbReference type="Proteomes" id="UP000019488"/>
    </source>
</evidence>
<dbReference type="GO" id="GO:0005829">
    <property type="term" value="C:cytosol"/>
    <property type="evidence" value="ECO:0007669"/>
    <property type="project" value="TreeGrafter"/>
</dbReference>
<dbReference type="PANTHER" id="PTHR43235">
    <property type="entry name" value="GLUTAMINE AMIDOTRANSFERASE PB2B2.05-RELATED"/>
    <property type="match status" value="1"/>
</dbReference>
<accession>X0QH10</accession>
<dbReference type="SUPFAM" id="SSF52317">
    <property type="entry name" value="Class I glutamine amidotransferase-like"/>
    <property type="match status" value="1"/>
</dbReference>
<dbReference type="PROSITE" id="PS51273">
    <property type="entry name" value="GATASE_TYPE_1"/>
    <property type="match status" value="1"/>
</dbReference>
<dbReference type="CDD" id="cd01745">
    <property type="entry name" value="GATase1_2"/>
    <property type="match status" value="1"/>
</dbReference>
<dbReference type="GO" id="GO:0006598">
    <property type="term" value="P:polyamine catabolic process"/>
    <property type="evidence" value="ECO:0007669"/>
    <property type="project" value="TreeGrafter"/>
</dbReference>
<gene>
    <name evidence="1" type="ORF">JCM14108_2995</name>
</gene>
<dbReference type="Gene3D" id="3.40.50.880">
    <property type="match status" value="1"/>
</dbReference>
<dbReference type="EMBL" id="BAKI01000054">
    <property type="protein sequence ID" value="GAF37910.1"/>
    <property type="molecule type" value="Genomic_DNA"/>
</dbReference>
<reference evidence="1" key="1">
    <citation type="journal article" date="2014" name="Genome Announc.">
        <title>Draft Genome Sequences of Two Lactobacillus Strains, L. farraginis JCM 14108T and L. composti JCM 14202T, Isolated from Compost of Distilled Shochu Residue.</title>
        <authorList>
            <person name="Yuki M."/>
            <person name="Oshima K."/>
            <person name="Suda W."/>
            <person name="Kitahara M."/>
            <person name="Kitamura K."/>
            <person name="Iida T."/>
            <person name="Hattori M."/>
            <person name="Ohkuma M."/>
        </authorList>
    </citation>
    <scope>NUCLEOTIDE SEQUENCE [LARGE SCALE GENOMIC DNA]</scope>
    <source>
        <strain evidence="1">JCM 14108</strain>
    </source>
</reference>
<protein>
    <submittedName>
        <fullName evidence="1">Glutamine amidotransferase</fullName>
    </submittedName>
</protein>
<dbReference type="Pfam" id="PF07722">
    <property type="entry name" value="Peptidase_C26"/>
    <property type="match status" value="1"/>
</dbReference>
<dbReference type="eggNOG" id="COG2071">
    <property type="taxonomic scope" value="Bacteria"/>
</dbReference>
<keyword evidence="1" id="KW-0808">Transferase</keyword>
<name>X0QH10_9LACO</name>
<dbReference type="GO" id="GO:0016740">
    <property type="term" value="F:transferase activity"/>
    <property type="evidence" value="ECO:0007669"/>
    <property type="project" value="UniProtKB-KW"/>
</dbReference>
<organism evidence="1 2">
    <name type="scientific">Lentilactobacillus farraginis DSM 18382 = JCM 14108</name>
    <dbReference type="NCBI Taxonomy" id="1423743"/>
    <lineage>
        <taxon>Bacteria</taxon>
        <taxon>Bacillati</taxon>
        <taxon>Bacillota</taxon>
        <taxon>Bacilli</taxon>
        <taxon>Lactobacillales</taxon>
        <taxon>Lactobacillaceae</taxon>
        <taxon>Lentilactobacillus</taxon>
    </lineage>
</organism>
<dbReference type="InterPro" id="IPR011697">
    <property type="entry name" value="Peptidase_C26"/>
</dbReference>
<sequence length="242" mass="26893">MNKIGIASNHLIHPNPRFDTNFIDYIQIDYVNGIKHADGLPFVLPLGDPKDAEAYIENVDGLLLSGGQGVTPAVYGEEPLKEVAETDIYRDQFEIALVQAAVKAHKPVLGICRGIQILNVALGGTLYQDIYKQAGAYLKHNQYPTSWEIPTHHITTDRNSWLNQLLGDRFLVNSFHHQGIHQLGKQLKSVATSDDKVVEAVESADGNVIGVEFHPEMMAEATRNSKKFLITLLIKLEIKNNC</sequence>
<keyword evidence="1" id="KW-0315">Glutamine amidotransferase</keyword>
<proteinExistence type="predicted"/>
<dbReference type="InterPro" id="IPR029062">
    <property type="entry name" value="Class_I_gatase-like"/>
</dbReference>
<comment type="caution">
    <text evidence="1">The sequence shown here is derived from an EMBL/GenBank/DDBJ whole genome shotgun (WGS) entry which is preliminary data.</text>
</comment>
<dbReference type="InterPro" id="IPR044668">
    <property type="entry name" value="PuuD-like"/>
</dbReference>